<dbReference type="OrthoDB" id="115435at2759"/>
<proteinExistence type="predicted"/>
<evidence type="ECO:0000313" key="2">
    <source>
        <dbReference type="Proteomes" id="UP001152622"/>
    </source>
</evidence>
<dbReference type="Proteomes" id="UP001152622">
    <property type="component" value="Chromosome 2"/>
</dbReference>
<reference evidence="1" key="1">
    <citation type="journal article" date="2023" name="Science">
        <title>Genome structures resolve the early diversification of teleost fishes.</title>
        <authorList>
            <person name="Parey E."/>
            <person name="Louis A."/>
            <person name="Montfort J."/>
            <person name="Bouchez O."/>
            <person name="Roques C."/>
            <person name="Iampietro C."/>
            <person name="Lluch J."/>
            <person name="Castinel A."/>
            <person name="Donnadieu C."/>
            <person name="Desvignes T."/>
            <person name="Floi Bucao C."/>
            <person name="Jouanno E."/>
            <person name="Wen M."/>
            <person name="Mejri S."/>
            <person name="Dirks R."/>
            <person name="Jansen H."/>
            <person name="Henkel C."/>
            <person name="Chen W.J."/>
            <person name="Zahm M."/>
            <person name="Cabau C."/>
            <person name="Klopp C."/>
            <person name="Thompson A.W."/>
            <person name="Robinson-Rechavi M."/>
            <person name="Braasch I."/>
            <person name="Lecointre G."/>
            <person name="Bobe J."/>
            <person name="Postlethwait J.H."/>
            <person name="Berthelot C."/>
            <person name="Roest Crollius H."/>
            <person name="Guiguen Y."/>
        </authorList>
    </citation>
    <scope>NUCLEOTIDE SEQUENCE</scope>
    <source>
        <strain evidence="1">WJC10195</strain>
    </source>
</reference>
<accession>A0A9Q1G507</accession>
<dbReference type="Gene3D" id="3.10.10.10">
    <property type="entry name" value="HIV Type 1 Reverse Transcriptase, subunit A, domain 1"/>
    <property type="match status" value="1"/>
</dbReference>
<comment type="caution">
    <text evidence="1">The sequence shown here is derived from an EMBL/GenBank/DDBJ whole genome shotgun (WGS) entry which is preliminary data.</text>
</comment>
<dbReference type="InterPro" id="IPR043502">
    <property type="entry name" value="DNA/RNA_pol_sf"/>
</dbReference>
<evidence type="ECO:0000313" key="1">
    <source>
        <dbReference type="EMBL" id="KAJ8375577.1"/>
    </source>
</evidence>
<dbReference type="AlphaFoldDB" id="A0A9Q1G507"/>
<name>A0A9Q1G507_SYNKA</name>
<protein>
    <submittedName>
        <fullName evidence="1">Uncharacterized protein</fullName>
    </submittedName>
</protein>
<dbReference type="SUPFAM" id="SSF56672">
    <property type="entry name" value="DNA/RNA polymerases"/>
    <property type="match status" value="1"/>
</dbReference>
<keyword evidence="2" id="KW-1185">Reference proteome</keyword>
<organism evidence="1 2">
    <name type="scientific">Synaphobranchus kaupii</name>
    <name type="common">Kaup's arrowtooth eel</name>
    <dbReference type="NCBI Taxonomy" id="118154"/>
    <lineage>
        <taxon>Eukaryota</taxon>
        <taxon>Metazoa</taxon>
        <taxon>Chordata</taxon>
        <taxon>Craniata</taxon>
        <taxon>Vertebrata</taxon>
        <taxon>Euteleostomi</taxon>
        <taxon>Actinopterygii</taxon>
        <taxon>Neopterygii</taxon>
        <taxon>Teleostei</taxon>
        <taxon>Anguilliformes</taxon>
        <taxon>Synaphobranchidae</taxon>
        <taxon>Synaphobranchus</taxon>
    </lineage>
</organism>
<sequence>MRPFRERSRRLPPADLEDVRQHLQDLQRNGIISESRSPYASPIVVVRKKSGKVRHLLMNGLRYQFLEYEHSASQ</sequence>
<gene>
    <name evidence="1" type="ORF">SKAU_G00061570</name>
</gene>
<dbReference type="EMBL" id="JAINUF010000002">
    <property type="protein sequence ID" value="KAJ8375577.1"/>
    <property type="molecule type" value="Genomic_DNA"/>
</dbReference>